<dbReference type="RefSeq" id="WP_048430584.1">
    <property type="nucleotide sequence ID" value="NZ_JTHF01000266.1"/>
</dbReference>
<dbReference type="Proteomes" id="UP000036471">
    <property type="component" value="Unassembled WGS sequence"/>
</dbReference>
<sequence length="108" mass="11768">MSGRVTALMPELQRVTNAAREAKAEELYGLDRLREAMTAKAKAGFDFAQVDAPDGLDLRHTRAAVAALEWLSSRNFHINWEARAGGVGGDGATSYSLRISWKPLALKP</sequence>
<name>A0ABR5HHM1_9HYPH</name>
<dbReference type="EMBL" id="JTHG01000041">
    <property type="protein sequence ID" value="KMO25783.1"/>
    <property type="molecule type" value="Genomic_DNA"/>
</dbReference>
<keyword evidence="2" id="KW-1185">Reference proteome</keyword>
<evidence type="ECO:0000313" key="1">
    <source>
        <dbReference type="EMBL" id="KMO25783.1"/>
    </source>
</evidence>
<evidence type="ECO:0000313" key="2">
    <source>
        <dbReference type="Proteomes" id="UP000036471"/>
    </source>
</evidence>
<proteinExistence type="predicted"/>
<protein>
    <submittedName>
        <fullName evidence="1">Uncharacterized protein</fullName>
    </submittedName>
</protein>
<accession>A0ABR5HHM1</accession>
<comment type="caution">
    <text evidence="1">The sequence shown here is derived from an EMBL/GenBank/DDBJ whole genome shotgun (WGS) entry which is preliminary data.</text>
</comment>
<gene>
    <name evidence="1" type="ORF">QR79_05970</name>
</gene>
<reference evidence="1 2" key="1">
    <citation type="submission" date="2014-11" db="EMBL/GenBank/DDBJ databases">
        <title>Comparative genomics of Methylobacterium species.</title>
        <authorList>
            <person name="Chaudhry V."/>
            <person name="Patil P.B."/>
        </authorList>
    </citation>
    <scope>NUCLEOTIDE SEQUENCE [LARGE SCALE GENOMIC DNA]</scope>
    <source>
        <strain evidence="1 2">SE3.6</strain>
    </source>
</reference>
<organism evidence="1 2">
    <name type="scientific">Methylobacterium indicum</name>
    <dbReference type="NCBI Taxonomy" id="1775910"/>
    <lineage>
        <taxon>Bacteria</taxon>
        <taxon>Pseudomonadati</taxon>
        <taxon>Pseudomonadota</taxon>
        <taxon>Alphaproteobacteria</taxon>
        <taxon>Hyphomicrobiales</taxon>
        <taxon>Methylobacteriaceae</taxon>
        <taxon>Methylobacterium</taxon>
    </lineage>
</organism>